<gene>
    <name evidence="4" type="ordered locus">Sros_7529</name>
</gene>
<evidence type="ECO:0000256" key="3">
    <source>
        <dbReference type="SAM" id="SignalP"/>
    </source>
</evidence>
<feature type="compositionally biased region" description="Low complexity" evidence="1">
    <location>
        <begin position="156"/>
        <end position="189"/>
    </location>
</feature>
<keyword evidence="3" id="KW-0732">Signal</keyword>
<organism evidence="4 5">
    <name type="scientific">Streptosporangium roseum (strain ATCC 12428 / DSM 43021 / JCM 3005 / KCTC 9067 / NCIMB 10171 / NRRL 2505 / NI 9100)</name>
    <dbReference type="NCBI Taxonomy" id="479432"/>
    <lineage>
        <taxon>Bacteria</taxon>
        <taxon>Bacillati</taxon>
        <taxon>Actinomycetota</taxon>
        <taxon>Actinomycetes</taxon>
        <taxon>Streptosporangiales</taxon>
        <taxon>Streptosporangiaceae</taxon>
        <taxon>Streptosporangium</taxon>
    </lineage>
</organism>
<keyword evidence="5" id="KW-1185">Reference proteome</keyword>
<dbReference type="STRING" id="479432.Sros_7529"/>
<accession>D2BFP9</accession>
<keyword evidence="2" id="KW-0812">Transmembrane</keyword>
<dbReference type="AlphaFoldDB" id="D2BFP9"/>
<keyword evidence="2" id="KW-1133">Transmembrane helix</keyword>
<dbReference type="Proteomes" id="UP000002029">
    <property type="component" value="Chromosome"/>
</dbReference>
<dbReference type="KEGG" id="sro:Sros_7529"/>
<dbReference type="EMBL" id="CP001814">
    <property type="protein sequence ID" value="ACZ90210.1"/>
    <property type="molecule type" value="Genomic_DNA"/>
</dbReference>
<dbReference type="RefSeq" id="WP_012893940.1">
    <property type="nucleotide sequence ID" value="NC_013595.1"/>
</dbReference>
<proteinExistence type="predicted"/>
<reference evidence="4 5" key="1">
    <citation type="journal article" date="2010" name="Stand. Genomic Sci.">
        <title>Complete genome sequence of Streptosporangium roseum type strain (NI 9100).</title>
        <authorList>
            <person name="Nolan M."/>
            <person name="Sikorski J."/>
            <person name="Jando M."/>
            <person name="Lucas S."/>
            <person name="Lapidus A."/>
            <person name="Glavina Del Rio T."/>
            <person name="Chen F."/>
            <person name="Tice H."/>
            <person name="Pitluck S."/>
            <person name="Cheng J.F."/>
            <person name="Chertkov O."/>
            <person name="Sims D."/>
            <person name="Meincke L."/>
            <person name="Brettin T."/>
            <person name="Han C."/>
            <person name="Detter J.C."/>
            <person name="Bruce D."/>
            <person name="Goodwin L."/>
            <person name="Land M."/>
            <person name="Hauser L."/>
            <person name="Chang Y.J."/>
            <person name="Jeffries C.D."/>
            <person name="Ivanova N."/>
            <person name="Mavromatis K."/>
            <person name="Mikhailova N."/>
            <person name="Chen A."/>
            <person name="Palaniappan K."/>
            <person name="Chain P."/>
            <person name="Rohde M."/>
            <person name="Goker M."/>
            <person name="Bristow J."/>
            <person name="Eisen J.A."/>
            <person name="Markowitz V."/>
            <person name="Hugenholtz P."/>
            <person name="Kyrpides N.C."/>
            <person name="Klenk H.P."/>
        </authorList>
    </citation>
    <scope>NUCLEOTIDE SEQUENCE [LARGE SCALE GENOMIC DNA]</scope>
    <source>
        <strain evidence="5">ATCC 12428 / DSM 43021 / JCM 3005 / NI 9100</strain>
    </source>
</reference>
<dbReference type="OrthoDB" id="3543083at2"/>
<name>D2BFP9_STRRD</name>
<evidence type="ECO:0000313" key="5">
    <source>
        <dbReference type="Proteomes" id="UP000002029"/>
    </source>
</evidence>
<evidence type="ECO:0000256" key="1">
    <source>
        <dbReference type="SAM" id="MobiDB-lite"/>
    </source>
</evidence>
<dbReference type="HOGENOM" id="CLU_1132578_0_0_11"/>
<keyword evidence="2" id="KW-0472">Membrane</keyword>
<sequence>MKRILLILAILAPVLALAAPARAGGWAVTYMDPAPADMRPHTTYTLGFWLLQHGTHPYEGDDLGEVGLKFTDGKRTVGFPGVELREPSHYAAAISLPPGTWKVEGVQGWFAPYAIGTLSVPGSLKVDPIPKDLQRAIDDQAPQKDHWGEIHPPGFPAGTASPSPSTSPAASPAASPAVSPSAGAAGAPGTTTVAVVEPDSWWRPPYTVAAVLALVALGVVAHRVRRR</sequence>
<evidence type="ECO:0000313" key="4">
    <source>
        <dbReference type="EMBL" id="ACZ90210.1"/>
    </source>
</evidence>
<feature type="chain" id="PRO_5039660659" evidence="3">
    <location>
        <begin position="24"/>
        <end position="227"/>
    </location>
</feature>
<evidence type="ECO:0000256" key="2">
    <source>
        <dbReference type="SAM" id="Phobius"/>
    </source>
</evidence>
<feature type="transmembrane region" description="Helical" evidence="2">
    <location>
        <begin position="206"/>
        <end position="224"/>
    </location>
</feature>
<dbReference type="eggNOG" id="ENOG50346FT">
    <property type="taxonomic scope" value="Bacteria"/>
</dbReference>
<feature type="region of interest" description="Disordered" evidence="1">
    <location>
        <begin position="144"/>
        <end position="189"/>
    </location>
</feature>
<protein>
    <submittedName>
        <fullName evidence="4">Uncharacterized protein</fullName>
    </submittedName>
</protein>
<feature type="signal peptide" evidence="3">
    <location>
        <begin position="1"/>
        <end position="23"/>
    </location>
</feature>